<evidence type="ECO:0000313" key="2">
    <source>
        <dbReference type="Proteomes" id="UP001164743"/>
    </source>
</evidence>
<protein>
    <submittedName>
        <fullName evidence="1">Uncharacterized protein</fullName>
    </submittedName>
</protein>
<accession>A0ABY7D0Y0</accession>
<reference evidence="1" key="1">
    <citation type="submission" date="2022-10" db="EMBL/GenBank/DDBJ databases">
        <title>Puccinia triticina Genome sequencing and assembly.</title>
        <authorList>
            <person name="Li C."/>
        </authorList>
    </citation>
    <scope>NUCLEOTIDE SEQUENCE</scope>
    <source>
        <strain evidence="1">Pt15</strain>
    </source>
</reference>
<gene>
    <name evidence="1" type="ORF">PtA15_11A366</name>
</gene>
<proteinExistence type="predicted"/>
<dbReference type="Proteomes" id="UP001164743">
    <property type="component" value="Chromosome 11A"/>
</dbReference>
<dbReference type="GeneID" id="77802161"/>
<evidence type="ECO:0000313" key="1">
    <source>
        <dbReference type="EMBL" id="WAQ89675.1"/>
    </source>
</evidence>
<dbReference type="RefSeq" id="XP_053025230.1">
    <property type="nucleotide sequence ID" value="XM_053161266.1"/>
</dbReference>
<sequence length="68" mass="7505">MEELIELLMALPTWERKLCPQVTAGNLGRVVDARSPRPIWTRWHVSLCIKAVVGSSIHDPSVPTSPSA</sequence>
<organism evidence="1 2">
    <name type="scientific">Puccinia triticina</name>
    <dbReference type="NCBI Taxonomy" id="208348"/>
    <lineage>
        <taxon>Eukaryota</taxon>
        <taxon>Fungi</taxon>
        <taxon>Dikarya</taxon>
        <taxon>Basidiomycota</taxon>
        <taxon>Pucciniomycotina</taxon>
        <taxon>Pucciniomycetes</taxon>
        <taxon>Pucciniales</taxon>
        <taxon>Pucciniaceae</taxon>
        <taxon>Puccinia</taxon>
    </lineage>
</organism>
<dbReference type="EMBL" id="CP110431">
    <property type="protein sequence ID" value="WAQ89675.1"/>
    <property type="molecule type" value="Genomic_DNA"/>
</dbReference>
<keyword evidence="2" id="KW-1185">Reference proteome</keyword>
<name>A0ABY7D0Y0_9BASI</name>